<dbReference type="EMBL" id="BDGI01000158">
    <property type="protein sequence ID" value="GAV30065.1"/>
    <property type="molecule type" value="Genomic_DNA"/>
</dbReference>
<dbReference type="Gene3D" id="3.30.200.20">
    <property type="entry name" value="Phosphorylase Kinase, domain 1"/>
    <property type="match status" value="1"/>
</dbReference>
<dbReference type="SUPFAM" id="SSF56112">
    <property type="entry name" value="Protein kinase-like (PK-like)"/>
    <property type="match status" value="1"/>
</dbReference>
<organism evidence="15 16">
    <name type="scientific">Pichia membranifaciens</name>
    <dbReference type="NCBI Taxonomy" id="4926"/>
    <lineage>
        <taxon>Eukaryota</taxon>
        <taxon>Fungi</taxon>
        <taxon>Dikarya</taxon>
        <taxon>Ascomycota</taxon>
        <taxon>Saccharomycotina</taxon>
        <taxon>Pichiomycetes</taxon>
        <taxon>Pichiales</taxon>
        <taxon>Pichiaceae</taxon>
        <taxon>Pichia</taxon>
    </lineage>
</organism>
<dbReference type="InterPro" id="IPR000719">
    <property type="entry name" value="Prot_kinase_dom"/>
</dbReference>
<feature type="compositionally biased region" description="Polar residues" evidence="11">
    <location>
        <begin position="181"/>
        <end position="190"/>
    </location>
</feature>
<dbReference type="GO" id="GO:1901992">
    <property type="term" value="P:positive regulation of mitotic cell cycle phase transition"/>
    <property type="evidence" value="ECO:0007669"/>
    <property type="project" value="UniProtKB-ARBA"/>
</dbReference>
<dbReference type="Proteomes" id="UP000186136">
    <property type="component" value="Unassembled WGS sequence"/>
</dbReference>
<gene>
    <name evidence="15" type="ORF">PMKS-003571</name>
</gene>
<evidence type="ECO:0000313" key="16">
    <source>
        <dbReference type="Proteomes" id="UP000186136"/>
    </source>
</evidence>
<dbReference type="Gene3D" id="1.10.510.10">
    <property type="entry name" value="Transferase(Phosphotransferase) domain 1"/>
    <property type="match status" value="2"/>
</dbReference>
<reference evidence="15 16" key="1">
    <citation type="submission" date="2016-08" db="EMBL/GenBank/DDBJ databases">
        <title>Whole genome shotgun sequence of Pichia membranifaciens KS47-1.</title>
        <authorList>
            <person name="Konishi M."/>
            <person name="Ishida M."/>
            <person name="Arakawa T."/>
            <person name="Kato Y."/>
            <person name="Horiuchi J."/>
        </authorList>
    </citation>
    <scope>NUCLEOTIDE SEQUENCE [LARGE SCALE GENOMIC DNA]</scope>
    <source>
        <strain evidence="15 16">KS47-1</strain>
    </source>
</reference>
<feature type="compositionally biased region" description="Basic and acidic residues" evidence="11">
    <location>
        <begin position="1229"/>
        <end position="1246"/>
    </location>
</feature>
<evidence type="ECO:0000256" key="11">
    <source>
        <dbReference type="SAM" id="MobiDB-lite"/>
    </source>
</evidence>
<evidence type="ECO:0000256" key="8">
    <source>
        <dbReference type="ARBA" id="ARBA00047899"/>
    </source>
</evidence>
<dbReference type="InterPro" id="IPR050236">
    <property type="entry name" value="Ser_Thr_kinase_AGC"/>
</dbReference>
<dbReference type="InterPro" id="IPR001789">
    <property type="entry name" value="Sig_transdc_resp-reg_receiver"/>
</dbReference>
<dbReference type="SMART" id="SM00220">
    <property type="entry name" value="S_TKc"/>
    <property type="match status" value="1"/>
</dbReference>
<dbReference type="FunFam" id="3.30.200.20:FF:001008">
    <property type="entry name" value="Serine/threonine-protein kinase cek1"/>
    <property type="match status" value="1"/>
</dbReference>
<feature type="compositionally biased region" description="Low complexity" evidence="11">
    <location>
        <begin position="1561"/>
        <end position="1588"/>
    </location>
</feature>
<feature type="region of interest" description="Disordered" evidence="11">
    <location>
        <begin position="285"/>
        <end position="344"/>
    </location>
</feature>
<keyword evidence="4" id="KW-0808">Transferase</keyword>
<feature type="compositionally biased region" description="Polar residues" evidence="11">
    <location>
        <begin position="1"/>
        <end position="18"/>
    </location>
</feature>
<feature type="region of interest" description="Disordered" evidence="11">
    <location>
        <begin position="1561"/>
        <end position="1626"/>
    </location>
</feature>
<evidence type="ECO:0000256" key="3">
    <source>
        <dbReference type="ARBA" id="ARBA00022553"/>
    </source>
</evidence>
<dbReference type="InterPro" id="IPR011006">
    <property type="entry name" value="CheY-like_superfamily"/>
</dbReference>
<feature type="domain" description="Response regulatory" evidence="13">
    <location>
        <begin position="1756"/>
        <end position="1870"/>
    </location>
</feature>
<dbReference type="OrthoDB" id="162894at2759"/>
<evidence type="ECO:0000256" key="6">
    <source>
        <dbReference type="ARBA" id="ARBA00022777"/>
    </source>
</evidence>
<feature type="compositionally biased region" description="Low complexity" evidence="11">
    <location>
        <begin position="1479"/>
        <end position="1495"/>
    </location>
</feature>
<feature type="compositionally biased region" description="Basic and acidic residues" evidence="11">
    <location>
        <begin position="19"/>
        <end position="30"/>
    </location>
</feature>
<feature type="compositionally biased region" description="Polar residues" evidence="11">
    <location>
        <begin position="1426"/>
        <end position="1438"/>
    </location>
</feature>
<keyword evidence="16" id="KW-1185">Reference proteome</keyword>
<proteinExistence type="predicted"/>
<dbReference type="GO" id="GO:0005634">
    <property type="term" value="C:nucleus"/>
    <property type="evidence" value="ECO:0007669"/>
    <property type="project" value="TreeGrafter"/>
</dbReference>
<evidence type="ECO:0000313" key="15">
    <source>
        <dbReference type="EMBL" id="GAV30065.1"/>
    </source>
</evidence>
<feature type="domain" description="AGC-kinase C-terminal" evidence="14">
    <location>
        <begin position="1380"/>
        <end position="1458"/>
    </location>
</feature>
<sequence length="1885" mass="206241">MSDPNSELKNTSVTTDRSMSPRDTGDKEAGADGLGFGSGFGSGFGISSTSDNSNINTSANEARYLPYTPDRISSPSPSPTSAKFQRPISSALSSASSSSSTNVSLSSPRPRKATPLSTTLFASNKVPNKPYNDSFISLSNSSFASPSVVGRSNYSSRSVSPLNTNDQSSIDNKLRHEESRSSSQTSGNNPNHRHRSGDGGSKGNQFHQNKALVLELDLDCNIKFVSKSWESIVGTKIAKIVNKPIHDVIAGDEEDKNVFAKATNIMTVDDETYRIRFMTETNLNRNRNENSGYHPISSSSSASSENSTSPNTNSANDENETETINSKTSNDNSDNDSLSIHSDSSTITTDGGFIELEAQGILIHDKNEVPSHSMWIVKPWIPINDVTLELPEELISTIGVFGINLLEGYMLYLTDLEITDENDLPPPSLELCRICEEKVPNWWLEKHSELCLVEHRVEDMVYIKQEELQDHKKLLQNILETLHRRQPPSPAISSPSPSPSSPGSPPVLSPSSSSSSITISSNSSDSPSSSNSFVLVSDYKGLPIPLGPQSSGTLPFPARRKSAGTLFPQIRFPVKNIENLIAYCDEALKINPGEVRSENRESVELFEIAYSPDSASALKTLNELRLPSSSDPAIQQLTEDTKVLVADKLETLERYAHILQYVDRITKETSDLVIQAVDNTIRKIKERVFCISESESENDSSSMRSSRSKPAIPMQTPDPNTAKASLSNSIIFNNAYLDPCSPNASREDVSVHSVLASGHSTPRNSAALIPRRSTPVITVLSEDSGILKKPSSNHSLSTPRRPISPGYSLPLSSVPKNTKKSEASINSPFTSPLLQSAETTKISNTPTSSLSTNPNSAFNEKTPLSPLLVPTTVKHNLPSIKDYEIIKPISKGAFGSVFLAKRKLTGDYVAIKVLKKSDMIAKNQVTNVKAERAIMMAQSDSKHVVQLIASFQSTHYLYLVMEYLNGGDLATLLHNMGSLPDVWAKRYIAEVIVGVDDLHSKGIVHRDLKPDNLLIDHSGHVKLTDFGLSRMGLVNRQKAVAKLQIQNPRPRTFSQGSGLSLRGSFSSHRSSSGLGLAGLGSMGGTSSSSNAGSFSVNVINSETTPSAATNVENPFKANPTMNEANPNTTTLLDKKLLTVEPFSLNSSKQQDDLTPEKESIKEYFPLIANNESKYHDSSSSGPISRLQHEYSTRARRLSTASQSSQTSDSHHSPILNQSLASPINSSKSSRSESKLSQEPGRMREIDPDSSGQSIETPKTYALFDPSQSTQARKFVGTPDYLAPETVAGRGQDTTSDWWSIGCILFEFLFGYPPFSDETPEKVFNNILYEEIQWPQLSEEKFRRYCSDSARDLIEKLLVKDPTKRLGVGGSAEIMDHLYFEGINWDTLFDEEASFVPEPDHPESTDYFDQRGATMNSFPIDDDIDNTKPNNPETVYTKNVQEKDIGYSGDFENDGEEDEEDEDDDEEGEEENTSQYFNPSTSYEMKSDSSSSSTIDSPRHSLSKNSSQLLAFRERRSSRLHEAGSNSEFGSFQFRNLMVLEKQNKDAINRLKSEHLEHRNSISSVASSEGGSYAQSTGSSSSAYAGNSSVPATPGTPSISATSASRGRAQQVLTPHKRSLSPNPQLITGTSKSPVLSFIQSPVLKNNFGALDSDVASASNKPFPILRSISGSGSCSCTSLNSKPVKKEPAGSPAIHILTKSFTRTLSDFSPSSSDNEEKNVVLSRVNRRKFGRLRSRASSSSQYDEPSLTSLLPKLTVLVFEPIPIHRFSITRDLKELGCIVFSCASGSELIKLSSGNIEFDIIFTSSESQRLNSIDLVKLIRHTNSLNTNSTIIALTSYSRDTQAFGIYDYVIEYPINKKKLKEVIKSVQKSRVDTEEAIVTDTE</sequence>
<keyword evidence="5" id="KW-0547">Nucleotide-binding</keyword>
<dbReference type="InterPro" id="IPR011009">
    <property type="entry name" value="Kinase-like_dom_sf"/>
</dbReference>
<dbReference type="FunFam" id="1.10.510.10:FF:000340">
    <property type="entry name" value="Serine threonine protein kinase"/>
    <property type="match status" value="1"/>
</dbReference>
<dbReference type="GO" id="GO:0006950">
    <property type="term" value="P:response to stress"/>
    <property type="evidence" value="ECO:0007669"/>
    <property type="project" value="UniProtKB-ARBA"/>
</dbReference>
<feature type="region of interest" description="Disordered" evidence="11">
    <location>
        <begin position="1"/>
        <end position="35"/>
    </location>
</feature>
<comment type="caution">
    <text evidence="15">The sequence shown here is derived from an EMBL/GenBank/DDBJ whole genome shotgun (WGS) entry which is preliminary data.</text>
</comment>
<accession>A0A1Q2YKL0</accession>
<feature type="region of interest" description="Disordered" evidence="11">
    <location>
        <begin position="1394"/>
        <end position="1507"/>
    </location>
</feature>
<evidence type="ECO:0000256" key="4">
    <source>
        <dbReference type="ARBA" id="ARBA00022679"/>
    </source>
</evidence>
<keyword evidence="2" id="KW-0723">Serine/threonine-protein kinase</keyword>
<evidence type="ECO:0000259" key="14">
    <source>
        <dbReference type="PROSITE" id="PS51285"/>
    </source>
</evidence>
<feature type="compositionally biased region" description="Polar residues" evidence="11">
    <location>
        <begin position="71"/>
        <end position="83"/>
    </location>
</feature>
<dbReference type="PROSITE" id="PS50110">
    <property type="entry name" value="RESPONSE_REGULATORY"/>
    <property type="match status" value="1"/>
</dbReference>
<feature type="compositionally biased region" description="Pro residues" evidence="11">
    <location>
        <begin position="496"/>
        <end position="508"/>
    </location>
</feature>
<feature type="domain" description="Protein kinase" evidence="12">
    <location>
        <begin position="883"/>
        <end position="1379"/>
    </location>
</feature>
<feature type="region of interest" description="Disordered" evidence="11">
    <location>
        <begin position="695"/>
        <end position="720"/>
    </location>
</feature>
<keyword evidence="6" id="KW-0418">Kinase</keyword>
<evidence type="ECO:0000256" key="1">
    <source>
        <dbReference type="ARBA" id="ARBA00012513"/>
    </source>
</evidence>
<dbReference type="PANTHER" id="PTHR24356">
    <property type="entry name" value="SERINE/THREONINE-PROTEIN KINASE"/>
    <property type="match status" value="1"/>
</dbReference>
<dbReference type="EC" id="2.7.11.1" evidence="1"/>
<feature type="compositionally biased region" description="Polar residues" evidence="11">
    <location>
        <begin position="1594"/>
        <end position="1604"/>
    </location>
</feature>
<feature type="compositionally biased region" description="Low complexity" evidence="11">
    <location>
        <begin position="89"/>
        <end position="107"/>
    </location>
</feature>
<dbReference type="PROSITE" id="PS51285">
    <property type="entry name" value="AGC_KINASE_CTER"/>
    <property type="match status" value="1"/>
</dbReference>
<feature type="compositionally biased region" description="Acidic residues" evidence="11">
    <location>
        <begin position="1450"/>
        <end position="1471"/>
    </location>
</feature>
<dbReference type="GO" id="GO:0000160">
    <property type="term" value="P:phosphorelay signal transduction system"/>
    <property type="evidence" value="ECO:0007669"/>
    <property type="project" value="InterPro"/>
</dbReference>
<evidence type="ECO:0000259" key="12">
    <source>
        <dbReference type="PROSITE" id="PS50011"/>
    </source>
</evidence>
<dbReference type="PANTHER" id="PTHR24356:SF1">
    <property type="entry name" value="SERINE_THREONINE-PROTEIN KINASE GREATWALL"/>
    <property type="match status" value="1"/>
</dbReference>
<feature type="region of interest" description="Disordered" evidence="11">
    <location>
        <begin position="47"/>
        <end position="124"/>
    </location>
</feature>
<feature type="compositionally biased region" description="Low complexity" evidence="11">
    <location>
        <begin position="1197"/>
        <end position="1207"/>
    </location>
</feature>
<evidence type="ECO:0000256" key="10">
    <source>
        <dbReference type="PROSITE-ProRule" id="PRU00169"/>
    </source>
</evidence>
<feature type="compositionally biased region" description="Low complexity" evidence="11">
    <location>
        <begin position="47"/>
        <end position="60"/>
    </location>
</feature>
<feature type="region of interest" description="Disordered" evidence="11">
    <location>
        <begin position="485"/>
        <end position="530"/>
    </location>
</feature>
<keyword evidence="3" id="KW-0597">Phosphoprotein</keyword>
<comment type="caution">
    <text evidence="10">Lacks conserved residue(s) required for the propagation of feature annotation.</text>
</comment>
<dbReference type="PROSITE" id="PS00108">
    <property type="entry name" value="PROTEIN_KINASE_ST"/>
    <property type="match status" value="1"/>
</dbReference>
<feature type="compositionally biased region" description="Low complexity" evidence="11">
    <location>
        <begin position="323"/>
        <end position="344"/>
    </location>
</feature>
<dbReference type="GO" id="GO:1900445">
    <property type="term" value="P:positive regulation of filamentous growth of a population of unicellular organisms in response to biotic stimulus"/>
    <property type="evidence" value="ECO:0007669"/>
    <property type="project" value="UniProtKB-ARBA"/>
</dbReference>
<dbReference type="GO" id="GO:0036180">
    <property type="term" value="P:filamentous growth of a population of unicellular organisms in response to biotic stimulus"/>
    <property type="evidence" value="ECO:0007669"/>
    <property type="project" value="UniProtKB-ARBA"/>
</dbReference>
<protein>
    <recommendedName>
        <fullName evidence="1">non-specific serine/threonine protein kinase</fullName>
        <ecNumber evidence="1">2.7.11.1</ecNumber>
    </recommendedName>
</protein>
<evidence type="ECO:0000256" key="5">
    <source>
        <dbReference type="ARBA" id="ARBA00022741"/>
    </source>
</evidence>
<dbReference type="SMART" id="SM00133">
    <property type="entry name" value="S_TK_X"/>
    <property type="match status" value="1"/>
</dbReference>
<dbReference type="GO" id="GO:0005737">
    <property type="term" value="C:cytoplasm"/>
    <property type="evidence" value="ECO:0007669"/>
    <property type="project" value="TreeGrafter"/>
</dbReference>
<evidence type="ECO:0000256" key="9">
    <source>
        <dbReference type="ARBA" id="ARBA00048679"/>
    </source>
</evidence>
<feature type="region of interest" description="Disordered" evidence="11">
    <location>
        <begin position="787"/>
        <end position="829"/>
    </location>
</feature>
<feature type="compositionally biased region" description="Low complexity" evidence="11">
    <location>
        <begin position="297"/>
        <end position="316"/>
    </location>
</feature>
<dbReference type="Pfam" id="PF00069">
    <property type="entry name" value="Pkinase"/>
    <property type="match status" value="2"/>
</dbReference>
<dbReference type="SUPFAM" id="SSF52172">
    <property type="entry name" value="CheY-like"/>
    <property type="match status" value="1"/>
</dbReference>
<comment type="catalytic activity">
    <reaction evidence="9">
        <text>L-seryl-[protein] + ATP = O-phospho-L-seryl-[protein] + ADP + H(+)</text>
        <dbReference type="Rhea" id="RHEA:17989"/>
        <dbReference type="Rhea" id="RHEA-COMP:9863"/>
        <dbReference type="Rhea" id="RHEA-COMP:11604"/>
        <dbReference type="ChEBI" id="CHEBI:15378"/>
        <dbReference type="ChEBI" id="CHEBI:29999"/>
        <dbReference type="ChEBI" id="CHEBI:30616"/>
        <dbReference type="ChEBI" id="CHEBI:83421"/>
        <dbReference type="ChEBI" id="CHEBI:456216"/>
        <dbReference type="EC" id="2.7.11.1"/>
    </reaction>
</comment>
<feature type="region of interest" description="Disordered" evidence="11">
    <location>
        <begin position="147"/>
        <end position="205"/>
    </location>
</feature>
<dbReference type="InterPro" id="IPR008271">
    <property type="entry name" value="Ser/Thr_kinase_AS"/>
</dbReference>
<dbReference type="Gene3D" id="3.40.50.2300">
    <property type="match status" value="1"/>
</dbReference>
<dbReference type="PROSITE" id="PS50011">
    <property type="entry name" value="PROTEIN_KINASE_DOM"/>
    <property type="match status" value="1"/>
</dbReference>
<feature type="compositionally biased region" description="Polar residues" evidence="11">
    <location>
        <begin position="115"/>
        <end position="124"/>
    </location>
</feature>
<feature type="compositionally biased region" description="Polar residues" evidence="11">
    <location>
        <begin position="150"/>
        <end position="171"/>
    </location>
</feature>
<dbReference type="GO" id="GO:0005524">
    <property type="term" value="F:ATP binding"/>
    <property type="evidence" value="ECO:0007669"/>
    <property type="project" value="UniProtKB-KW"/>
</dbReference>
<feature type="region of interest" description="Disordered" evidence="11">
    <location>
        <begin position="1190"/>
        <end position="1262"/>
    </location>
</feature>
<evidence type="ECO:0000256" key="7">
    <source>
        <dbReference type="ARBA" id="ARBA00022840"/>
    </source>
</evidence>
<comment type="catalytic activity">
    <reaction evidence="8">
        <text>L-threonyl-[protein] + ATP = O-phospho-L-threonyl-[protein] + ADP + H(+)</text>
        <dbReference type="Rhea" id="RHEA:46608"/>
        <dbReference type="Rhea" id="RHEA-COMP:11060"/>
        <dbReference type="Rhea" id="RHEA-COMP:11605"/>
        <dbReference type="ChEBI" id="CHEBI:15378"/>
        <dbReference type="ChEBI" id="CHEBI:30013"/>
        <dbReference type="ChEBI" id="CHEBI:30616"/>
        <dbReference type="ChEBI" id="CHEBI:61977"/>
        <dbReference type="ChEBI" id="CHEBI:456216"/>
        <dbReference type="EC" id="2.7.11.1"/>
    </reaction>
</comment>
<dbReference type="InterPro" id="IPR000961">
    <property type="entry name" value="AGC-kinase_C"/>
</dbReference>
<feature type="region of interest" description="Disordered" evidence="11">
    <location>
        <begin position="1105"/>
        <end position="1127"/>
    </location>
</feature>
<keyword evidence="7" id="KW-0067">ATP-binding</keyword>
<evidence type="ECO:0000259" key="13">
    <source>
        <dbReference type="PROSITE" id="PS50110"/>
    </source>
</evidence>
<feature type="compositionally biased region" description="Low complexity" evidence="11">
    <location>
        <begin position="509"/>
        <end position="530"/>
    </location>
</feature>
<dbReference type="GO" id="GO:0004674">
    <property type="term" value="F:protein serine/threonine kinase activity"/>
    <property type="evidence" value="ECO:0007669"/>
    <property type="project" value="UniProtKB-KW"/>
</dbReference>
<name>A0A1Q2YKL0_9ASCO</name>
<evidence type="ECO:0000256" key="2">
    <source>
        <dbReference type="ARBA" id="ARBA00022527"/>
    </source>
</evidence>